<accession>A0A1Q8SN85</accession>
<dbReference type="GO" id="GO:0005509">
    <property type="term" value="F:calcium ion binding"/>
    <property type="evidence" value="ECO:0007669"/>
    <property type="project" value="TreeGrafter"/>
</dbReference>
<evidence type="ECO:0000259" key="4">
    <source>
        <dbReference type="Pfam" id="PF08450"/>
    </source>
</evidence>
<comment type="similarity">
    <text evidence="1">Belongs to the SMP-30/CGR1 family.</text>
</comment>
<evidence type="ECO:0000256" key="3">
    <source>
        <dbReference type="PIRSR" id="PIRSR605511-2"/>
    </source>
</evidence>
<dbReference type="AlphaFoldDB" id="A0A1Q8SN85"/>
<dbReference type="EMBL" id="MSDO01000027">
    <property type="protein sequence ID" value="OLO02908.1"/>
    <property type="molecule type" value="Genomic_DNA"/>
</dbReference>
<dbReference type="STRING" id="404433.BTW07_16950"/>
<dbReference type="GO" id="GO:0019853">
    <property type="term" value="P:L-ascorbic acid biosynthetic process"/>
    <property type="evidence" value="ECO:0007669"/>
    <property type="project" value="TreeGrafter"/>
</dbReference>
<dbReference type="OrthoDB" id="9775406at2"/>
<feature type="binding site" evidence="3">
    <location>
        <position position="123"/>
    </location>
    <ligand>
        <name>substrate</name>
    </ligand>
</feature>
<evidence type="ECO:0000256" key="2">
    <source>
        <dbReference type="PIRSR" id="PIRSR605511-1"/>
    </source>
</evidence>
<comment type="caution">
    <text evidence="5">The sequence shown here is derived from an EMBL/GenBank/DDBJ whole genome shotgun (WGS) entry which is preliminary data.</text>
</comment>
<dbReference type="InterPro" id="IPR013658">
    <property type="entry name" value="SGL"/>
</dbReference>
<evidence type="ECO:0000313" key="5">
    <source>
        <dbReference type="EMBL" id="OLO02908.1"/>
    </source>
</evidence>
<keyword evidence="6" id="KW-1185">Reference proteome</keyword>
<dbReference type="PANTHER" id="PTHR10907:SF47">
    <property type="entry name" value="REGUCALCIN"/>
    <property type="match status" value="1"/>
</dbReference>
<dbReference type="PRINTS" id="PR01790">
    <property type="entry name" value="SMP30FAMILY"/>
</dbReference>
<dbReference type="InterPro" id="IPR011042">
    <property type="entry name" value="6-blade_b-propeller_TolB-like"/>
</dbReference>
<dbReference type="Pfam" id="PF08450">
    <property type="entry name" value="SGL"/>
    <property type="match status" value="1"/>
</dbReference>
<feature type="active site" description="Proton donor/acceptor" evidence="2">
    <location>
        <position position="199"/>
    </location>
</feature>
<dbReference type="InterPro" id="IPR005511">
    <property type="entry name" value="SMP-30"/>
</dbReference>
<name>A0A1Q8SN85_9GAMM</name>
<keyword evidence="3" id="KW-0479">Metal-binding</keyword>
<feature type="binding site" evidence="3">
    <location>
        <position position="17"/>
    </location>
    <ligand>
        <name>a divalent metal cation</name>
        <dbReference type="ChEBI" id="CHEBI:60240"/>
    </ligand>
</feature>
<sequence length="293" mass="31959">MHKDVTVIWNVGAELGEGPIWSDSLDALLFVDIRQARIHAYFPDGGERQSWDLDEACCWLLPREGGGFVAGLLSGVVELDLDADGPRIGKRLTPIEWLPAGDRLNDANSDTHGRLWFGSMDNDEAEVRGHLFRLDSRGLVEMDSEYHVTNGPAISPDGATLYHNDSARQIVFAFDLDDRGELSNRRQHIRLAPGAGYPDGMTCDREGGLWIALWDGGRIARYHADGSLDREIALPVSRPTSCIFAGEALDRLFVTSAATGCPDEPMAGALFEIEVDIGGIATTPVIMPNDSSL</sequence>
<organism evidence="5 6">
    <name type="scientific">Salinicola socius</name>
    <dbReference type="NCBI Taxonomy" id="404433"/>
    <lineage>
        <taxon>Bacteria</taxon>
        <taxon>Pseudomonadati</taxon>
        <taxon>Pseudomonadota</taxon>
        <taxon>Gammaproteobacteria</taxon>
        <taxon>Oceanospirillales</taxon>
        <taxon>Halomonadaceae</taxon>
        <taxon>Salinicola</taxon>
    </lineage>
</organism>
<gene>
    <name evidence="5" type="ORF">BTW07_16950</name>
</gene>
<dbReference type="SUPFAM" id="SSF63829">
    <property type="entry name" value="Calcium-dependent phosphotriesterase"/>
    <property type="match status" value="1"/>
</dbReference>
<protein>
    <recommendedName>
        <fullName evidence="4">SMP-30/Gluconolactonase/LRE-like region domain-containing protein</fullName>
    </recommendedName>
</protein>
<evidence type="ECO:0000256" key="1">
    <source>
        <dbReference type="ARBA" id="ARBA00008853"/>
    </source>
</evidence>
<dbReference type="PANTHER" id="PTHR10907">
    <property type="entry name" value="REGUCALCIN"/>
    <property type="match status" value="1"/>
</dbReference>
<feature type="binding site" evidence="3">
    <location>
        <position position="150"/>
    </location>
    <ligand>
        <name>a divalent metal cation</name>
        <dbReference type="ChEBI" id="CHEBI:60240"/>
    </ligand>
</feature>
<feature type="binding site" evidence="3">
    <location>
        <position position="105"/>
    </location>
    <ligand>
        <name>substrate</name>
    </ligand>
</feature>
<dbReference type="Gene3D" id="2.120.10.30">
    <property type="entry name" value="TolB, C-terminal domain"/>
    <property type="match status" value="1"/>
</dbReference>
<comment type="cofactor">
    <cofactor evidence="3">
        <name>Zn(2+)</name>
        <dbReference type="ChEBI" id="CHEBI:29105"/>
    </cofactor>
    <text evidence="3">Binds 1 divalent metal cation per subunit.</text>
</comment>
<feature type="domain" description="SMP-30/Gluconolactonase/LRE-like region" evidence="4">
    <location>
        <begin position="15"/>
        <end position="257"/>
    </location>
</feature>
<reference evidence="5 6" key="1">
    <citation type="submission" date="2016-12" db="EMBL/GenBank/DDBJ databases">
        <title>Draft genome sequences of strains Salinicola socius SMB35, Salinicola sp. MH3R3-1 and Chromohalobacter sp. SMB17 from the Verkhnekamsk potash mining region of Russia.</title>
        <authorList>
            <person name="Mavrodi D.V."/>
            <person name="Olsson B.E."/>
            <person name="Korsakova E.S."/>
            <person name="Pyankova A."/>
            <person name="Mavrodi O.V."/>
            <person name="Plotnikova E.G."/>
        </authorList>
    </citation>
    <scope>NUCLEOTIDE SEQUENCE [LARGE SCALE GENOMIC DNA]</scope>
    <source>
        <strain evidence="5 6">SMB35</strain>
    </source>
</reference>
<keyword evidence="3" id="KW-0862">Zinc</keyword>
<dbReference type="RefSeq" id="WP_075571368.1">
    <property type="nucleotide sequence ID" value="NZ_MSDO01000027.1"/>
</dbReference>
<feature type="binding site" evidence="3">
    <location>
        <position position="199"/>
    </location>
    <ligand>
        <name>a divalent metal cation</name>
        <dbReference type="ChEBI" id="CHEBI:60240"/>
    </ligand>
</feature>
<dbReference type="GO" id="GO:0004341">
    <property type="term" value="F:gluconolactonase activity"/>
    <property type="evidence" value="ECO:0007669"/>
    <property type="project" value="TreeGrafter"/>
</dbReference>
<evidence type="ECO:0000313" key="6">
    <source>
        <dbReference type="Proteomes" id="UP000186878"/>
    </source>
</evidence>
<proteinExistence type="inferred from homology"/>
<dbReference type="Proteomes" id="UP000186878">
    <property type="component" value="Unassembled WGS sequence"/>
</dbReference>
<feature type="binding site" evidence="3">
    <location>
        <position position="103"/>
    </location>
    <ligand>
        <name>substrate</name>
    </ligand>
</feature>